<keyword evidence="1" id="KW-0548">Nucleotidyltransferase</keyword>
<dbReference type="AlphaFoldDB" id="A0A426DLV0"/>
<dbReference type="Pfam" id="PF02348">
    <property type="entry name" value="CTP_transf_3"/>
    <property type="match status" value="1"/>
</dbReference>
<dbReference type="Proteomes" id="UP000274920">
    <property type="component" value="Unassembled WGS sequence"/>
</dbReference>
<dbReference type="InterPro" id="IPR029044">
    <property type="entry name" value="Nucleotide-diphossugar_trans"/>
</dbReference>
<comment type="caution">
    <text evidence="1">The sequence shown here is derived from an EMBL/GenBank/DDBJ whole genome shotgun (WGS) entry which is preliminary data.</text>
</comment>
<dbReference type="InterPro" id="IPR003329">
    <property type="entry name" value="Cytidylyl_trans"/>
</dbReference>
<dbReference type="GO" id="GO:0008781">
    <property type="term" value="F:N-acylneuraminate cytidylyltransferase activity"/>
    <property type="evidence" value="ECO:0007669"/>
    <property type="project" value="TreeGrafter"/>
</dbReference>
<dbReference type="EMBL" id="RHJS01000002">
    <property type="protein sequence ID" value="RRK33739.1"/>
    <property type="molecule type" value="Genomic_DNA"/>
</dbReference>
<reference evidence="1" key="1">
    <citation type="submission" date="2018-10" db="EMBL/GenBank/DDBJ databases">
        <title>Schaedlerella arabinophila gen. nov. sp. nov., isolated from the mouse intestinal tract and comparative analysis with the genome of the closely related altered Schaedler flora strain ASF502.</title>
        <authorList>
            <person name="Miyake S."/>
            <person name="Soh M."/>
            <person name="Seedorf H."/>
        </authorList>
    </citation>
    <scope>NUCLEOTIDE SEQUENCE [LARGE SCALE GENOMIC DNA]</scope>
    <source>
        <strain evidence="1">DSM 106076</strain>
    </source>
</reference>
<dbReference type="RefSeq" id="WP_125128953.1">
    <property type="nucleotide sequence ID" value="NZ_RHJS01000002.1"/>
</dbReference>
<dbReference type="CDD" id="cd02513">
    <property type="entry name" value="CMP-NeuAc_Synthase"/>
    <property type="match status" value="1"/>
</dbReference>
<dbReference type="Gene3D" id="3.90.550.10">
    <property type="entry name" value="Spore Coat Polysaccharide Biosynthesis Protein SpsA, Chain A"/>
    <property type="match status" value="1"/>
</dbReference>
<evidence type="ECO:0000313" key="2">
    <source>
        <dbReference type="Proteomes" id="UP000274920"/>
    </source>
</evidence>
<dbReference type="InterPro" id="IPR050793">
    <property type="entry name" value="CMP-NeuNAc_synthase"/>
</dbReference>
<name>A0A426DLV0_9FIRM</name>
<organism evidence="1 2">
    <name type="scientific">Schaedlerella arabinosiphila</name>
    <dbReference type="NCBI Taxonomy" id="2044587"/>
    <lineage>
        <taxon>Bacteria</taxon>
        <taxon>Bacillati</taxon>
        <taxon>Bacillota</taxon>
        <taxon>Clostridia</taxon>
        <taxon>Lachnospirales</taxon>
        <taxon>Lachnospiraceae</taxon>
        <taxon>Schaedlerella</taxon>
    </lineage>
</organism>
<dbReference type="PANTHER" id="PTHR21485">
    <property type="entry name" value="HAD SUPERFAMILY MEMBERS CMAS AND KDSC"/>
    <property type="match status" value="1"/>
</dbReference>
<evidence type="ECO:0000313" key="1">
    <source>
        <dbReference type="EMBL" id="RRK33739.1"/>
    </source>
</evidence>
<dbReference type="PANTHER" id="PTHR21485:SF3">
    <property type="entry name" value="N-ACYLNEURAMINATE CYTIDYLYLTRANSFERASE"/>
    <property type="match status" value="1"/>
</dbReference>
<protein>
    <submittedName>
        <fullName evidence="1">Acylneuraminate cytidylyltransferase family protein</fullName>
    </submittedName>
</protein>
<dbReference type="SUPFAM" id="SSF53448">
    <property type="entry name" value="Nucleotide-diphospho-sugar transferases"/>
    <property type="match status" value="1"/>
</dbReference>
<gene>
    <name evidence="1" type="ORF">EBB54_22035</name>
</gene>
<accession>A0A426DLV0</accession>
<proteinExistence type="predicted"/>
<keyword evidence="2" id="KW-1185">Reference proteome</keyword>
<sequence>MSIDNYRYIAMIPARLGSKRIPKKNIRYMAGKPLIQYSIELVLQSNRFESLWVNTESEELGKAAEKLGAQFHRRPDTLASDSATNRDFTYEFLQRHACDYVIMVNTTSPLLRQSTMERFLDYIEGNDYDTVLSVVAEKEETFFQGKPLNFSFSEKINSQLLEPTEAVVWALTAWKRATFMEMQEKGLNPVFGGKVGKFAIPKDEACDLDTEEDWNIAEGILMSRRNKPERRYMEL</sequence>
<keyword evidence="1" id="KW-0808">Transferase</keyword>